<evidence type="ECO:0000256" key="6">
    <source>
        <dbReference type="SAM" id="MobiDB-lite"/>
    </source>
</evidence>
<dbReference type="Proteomes" id="UP001153620">
    <property type="component" value="Chromosome 2"/>
</dbReference>
<accession>A0A9N9WRV7</accession>
<dbReference type="OrthoDB" id="6352355at2759"/>
<dbReference type="InterPro" id="IPR050945">
    <property type="entry name" value="LMO_RBTN_TF"/>
</dbReference>
<evidence type="ECO:0000256" key="2">
    <source>
        <dbReference type="ARBA" id="ARBA00022737"/>
    </source>
</evidence>
<feature type="compositionally biased region" description="Polar residues" evidence="6">
    <location>
        <begin position="14"/>
        <end position="28"/>
    </location>
</feature>
<evidence type="ECO:0000313" key="9">
    <source>
        <dbReference type="Proteomes" id="UP001153620"/>
    </source>
</evidence>
<feature type="domain" description="LIM zinc-binding" evidence="7">
    <location>
        <begin position="54"/>
        <end position="116"/>
    </location>
</feature>
<dbReference type="GO" id="GO:0045944">
    <property type="term" value="P:positive regulation of transcription by RNA polymerase II"/>
    <property type="evidence" value="ECO:0007669"/>
    <property type="project" value="TreeGrafter"/>
</dbReference>
<feature type="compositionally biased region" description="Low complexity" evidence="6">
    <location>
        <begin position="235"/>
        <end position="248"/>
    </location>
</feature>
<feature type="domain" description="LIM zinc-binding" evidence="7">
    <location>
        <begin position="118"/>
        <end position="180"/>
    </location>
</feature>
<dbReference type="GO" id="GO:0140297">
    <property type="term" value="F:DNA-binding transcription factor binding"/>
    <property type="evidence" value="ECO:0007669"/>
    <property type="project" value="TreeGrafter"/>
</dbReference>
<sequence length="266" mass="29412">MHSTMETKPDIQNHHPSATSHSGGSVNGTSQQTQQQIQQQQSTHNNQQQNNSSQLCAGCGKHIADKFLLRALDLLWHEDCLVCGCCNARLGEVGSTLFQKGNLMLCKRDYLRLFGNTGYCAACNKVIPAFEMVMRARSNVYHLECFACQQCNHRFCVGDKFYLCDNKILCEYDYEERLVFASMANHPILKRNATVNLPGTPPTLPSIPTSVPSPIQQNGHHHGLLSNLASSPRSQNNDLNNNQNGLNGVSSPFGTPGHMKQVITTN</sequence>
<reference evidence="8" key="2">
    <citation type="submission" date="2022-10" db="EMBL/GenBank/DDBJ databases">
        <authorList>
            <consortium name="ENA_rothamsted_submissions"/>
            <consortium name="culmorum"/>
            <person name="King R."/>
        </authorList>
    </citation>
    <scope>NUCLEOTIDE SEQUENCE</scope>
</reference>
<gene>
    <name evidence="8" type="ORF">CHIRRI_LOCUS5667</name>
</gene>
<feature type="compositionally biased region" description="Low complexity" evidence="6">
    <location>
        <begin position="29"/>
        <end position="49"/>
    </location>
</feature>
<keyword evidence="3 5" id="KW-0862">Zinc</keyword>
<evidence type="ECO:0000256" key="1">
    <source>
        <dbReference type="ARBA" id="ARBA00022723"/>
    </source>
</evidence>
<organism evidence="8 9">
    <name type="scientific">Chironomus riparius</name>
    <dbReference type="NCBI Taxonomy" id="315576"/>
    <lineage>
        <taxon>Eukaryota</taxon>
        <taxon>Metazoa</taxon>
        <taxon>Ecdysozoa</taxon>
        <taxon>Arthropoda</taxon>
        <taxon>Hexapoda</taxon>
        <taxon>Insecta</taxon>
        <taxon>Pterygota</taxon>
        <taxon>Neoptera</taxon>
        <taxon>Endopterygota</taxon>
        <taxon>Diptera</taxon>
        <taxon>Nematocera</taxon>
        <taxon>Chironomoidea</taxon>
        <taxon>Chironomidae</taxon>
        <taxon>Chironominae</taxon>
        <taxon>Chironomus</taxon>
    </lineage>
</organism>
<reference evidence="8" key="1">
    <citation type="submission" date="2022-01" db="EMBL/GenBank/DDBJ databases">
        <authorList>
            <person name="King R."/>
        </authorList>
    </citation>
    <scope>NUCLEOTIDE SEQUENCE</scope>
</reference>
<dbReference type="GO" id="GO:0046872">
    <property type="term" value="F:metal ion binding"/>
    <property type="evidence" value="ECO:0007669"/>
    <property type="project" value="UniProtKB-KW"/>
</dbReference>
<feature type="region of interest" description="Disordered" evidence="6">
    <location>
        <begin position="210"/>
        <end position="266"/>
    </location>
</feature>
<dbReference type="AlphaFoldDB" id="A0A9N9WRV7"/>
<dbReference type="Pfam" id="PF00412">
    <property type="entry name" value="LIM"/>
    <property type="match status" value="2"/>
</dbReference>
<feature type="region of interest" description="Disordered" evidence="6">
    <location>
        <begin position="1"/>
        <end position="49"/>
    </location>
</feature>
<keyword evidence="1 5" id="KW-0479">Metal-binding</keyword>
<evidence type="ECO:0000313" key="8">
    <source>
        <dbReference type="EMBL" id="CAG9802762.1"/>
    </source>
</evidence>
<dbReference type="EMBL" id="OU895878">
    <property type="protein sequence ID" value="CAG9802762.1"/>
    <property type="molecule type" value="Genomic_DNA"/>
</dbReference>
<proteinExistence type="predicted"/>
<dbReference type="Gene3D" id="2.10.110.10">
    <property type="entry name" value="Cysteine Rich Protein"/>
    <property type="match status" value="2"/>
</dbReference>
<evidence type="ECO:0000256" key="3">
    <source>
        <dbReference type="ARBA" id="ARBA00022833"/>
    </source>
</evidence>
<dbReference type="GO" id="GO:0003713">
    <property type="term" value="F:transcription coactivator activity"/>
    <property type="evidence" value="ECO:0007669"/>
    <property type="project" value="TreeGrafter"/>
</dbReference>
<dbReference type="SUPFAM" id="SSF57716">
    <property type="entry name" value="Glucocorticoid receptor-like (DNA-binding domain)"/>
    <property type="match status" value="3"/>
</dbReference>
<feature type="compositionally biased region" description="Basic and acidic residues" evidence="6">
    <location>
        <begin position="1"/>
        <end position="13"/>
    </location>
</feature>
<dbReference type="FunFam" id="2.10.110.10:FF:000016">
    <property type="entry name" value="LIM domain only 3"/>
    <property type="match status" value="1"/>
</dbReference>
<dbReference type="InterPro" id="IPR001781">
    <property type="entry name" value="Znf_LIM"/>
</dbReference>
<keyword evidence="4 5" id="KW-0440">LIM domain</keyword>
<evidence type="ECO:0000256" key="4">
    <source>
        <dbReference type="ARBA" id="ARBA00023038"/>
    </source>
</evidence>
<name>A0A9N9WRV7_9DIPT</name>
<dbReference type="PROSITE" id="PS50023">
    <property type="entry name" value="LIM_DOMAIN_2"/>
    <property type="match status" value="2"/>
</dbReference>
<protein>
    <recommendedName>
        <fullName evidence="7">LIM zinc-binding domain-containing protein</fullName>
    </recommendedName>
</protein>
<dbReference type="GO" id="GO:0005634">
    <property type="term" value="C:nucleus"/>
    <property type="evidence" value="ECO:0007669"/>
    <property type="project" value="TreeGrafter"/>
</dbReference>
<dbReference type="PROSITE" id="PS00478">
    <property type="entry name" value="LIM_DOMAIN_1"/>
    <property type="match status" value="1"/>
</dbReference>
<dbReference type="PANTHER" id="PTHR45787:SF12">
    <property type="entry name" value="BEADEX, ISOFORM D"/>
    <property type="match status" value="1"/>
</dbReference>
<evidence type="ECO:0000256" key="5">
    <source>
        <dbReference type="PROSITE-ProRule" id="PRU00125"/>
    </source>
</evidence>
<keyword evidence="9" id="KW-1185">Reference proteome</keyword>
<evidence type="ECO:0000259" key="7">
    <source>
        <dbReference type="PROSITE" id="PS50023"/>
    </source>
</evidence>
<dbReference type="PANTHER" id="PTHR45787">
    <property type="entry name" value="LD11652P"/>
    <property type="match status" value="1"/>
</dbReference>
<dbReference type="SMART" id="SM00132">
    <property type="entry name" value="LIM"/>
    <property type="match status" value="2"/>
</dbReference>
<keyword evidence="2" id="KW-0677">Repeat</keyword>
<dbReference type="CDD" id="cd09390">
    <property type="entry name" value="LIM2_dLMO"/>
    <property type="match status" value="1"/>
</dbReference>